<keyword evidence="2" id="KW-0813">Transport</keyword>
<protein>
    <recommendedName>
        <fullName evidence="13">ABC-type D-xylose/L-arabinose transporter</fullName>
        <ecNumber evidence="13">7.5.2.13</ecNumber>
    </recommendedName>
</protein>
<dbReference type="SMART" id="SM00382">
    <property type="entry name" value="AAA"/>
    <property type="match status" value="1"/>
</dbReference>
<dbReference type="GO" id="GO:0055052">
    <property type="term" value="C:ATP-binding cassette (ABC) transporter complex, substrate-binding subunit-containing"/>
    <property type="evidence" value="ECO:0007669"/>
    <property type="project" value="TreeGrafter"/>
</dbReference>
<evidence type="ECO:0000256" key="14">
    <source>
        <dbReference type="SAM" id="MobiDB-lite"/>
    </source>
</evidence>
<dbReference type="InterPro" id="IPR015855">
    <property type="entry name" value="ABC_transpr_MalK-like"/>
</dbReference>
<evidence type="ECO:0000259" key="15">
    <source>
        <dbReference type="PROSITE" id="PS50893"/>
    </source>
</evidence>
<dbReference type="FunFam" id="3.40.50.300:FF:000042">
    <property type="entry name" value="Maltose/maltodextrin ABC transporter, ATP-binding protein"/>
    <property type="match status" value="1"/>
</dbReference>
<dbReference type="RefSeq" id="WP_148858975.1">
    <property type="nucleotide sequence ID" value="NZ_PHNJ01000008.1"/>
</dbReference>
<keyword evidence="6" id="KW-1278">Translocase</keyword>
<evidence type="ECO:0000256" key="7">
    <source>
        <dbReference type="ARBA" id="ARBA00023136"/>
    </source>
</evidence>
<keyword evidence="7" id="KW-0472">Membrane</keyword>
<reference evidence="16" key="1">
    <citation type="submission" date="2017-11" db="EMBL/GenBank/DDBJ databases">
        <authorList>
            <person name="Kajale S.C."/>
            <person name="Sharma A."/>
        </authorList>
    </citation>
    <scope>NUCLEOTIDE SEQUENCE</scope>
    <source>
        <strain evidence="16">LS1_42</strain>
    </source>
</reference>
<evidence type="ECO:0000256" key="6">
    <source>
        <dbReference type="ARBA" id="ARBA00022967"/>
    </source>
</evidence>
<sequence>MSEITCTDVSKLYDPKGNSILAVDEVSLTIRDGEFLTIVGPSGSGKSTLLRMIAGLEDITDGEIRIGDRVVNDVPPQRRDVAMVFQNYALYPHMSVQKNMSYGLKLTTDLSTEEINQRVEETAEMMGIGDQLEKKPGSLSGGQQQRVATGRAIVRDPEVFLFDEPLSNLDAKLRMSMRTELQRLQEDLETTSVYVTHDQTEAMTMSDRIVIFDEGEIQQVGTPEEVYANPTNRFVADFIGSPSMNFATVEMEGNVLIGADFEYRVSDRIADRVREGDGGAELELGIRPEDVTVEAEPGDNRIPVTLDVVEHEGSDNYLYLVSEDVEWTVRVPGDRRPEEGSRLHLEFPESELHVFDRASGENLLAEETTEKPTAVTDGGRSAEE</sequence>
<organism evidence="16 17">
    <name type="scientific">Natronococcus pandeyae</name>
    <dbReference type="NCBI Taxonomy" id="2055836"/>
    <lineage>
        <taxon>Archaea</taxon>
        <taxon>Methanobacteriati</taxon>
        <taxon>Methanobacteriota</taxon>
        <taxon>Stenosarchaea group</taxon>
        <taxon>Halobacteria</taxon>
        <taxon>Halobacteriales</taxon>
        <taxon>Natrialbaceae</taxon>
        <taxon>Natronococcus</taxon>
    </lineage>
</organism>
<evidence type="ECO:0000256" key="12">
    <source>
        <dbReference type="ARBA" id="ARBA00065962"/>
    </source>
</evidence>
<comment type="subcellular location">
    <subcellularLocation>
        <location evidence="1">Cell membrane</location>
        <topology evidence="1">Peripheral membrane protein</topology>
    </subcellularLocation>
</comment>
<keyword evidence="5 16" id="KW-0067">ATP-binding</keyword>
<accession>A0A8J8TRK5</accession>
<dbReference type="OrthoDB" id="18368at2157"/>
<proteinExistence type="inferred from homology"/>
<dbReference type="Gene3D" id="3.40.50.300">
    <property type="entry name" value="P-loop containing nucleotide triphosphate hydrolases"/>
    <property type="match status" value="1"/>
</dbReference>
<evidence type="ECO:0000313" key="17">
    <source>
        <dbReference type="Proteomes" id="UP000766904"/>
    </source>
</evidence>
<dbReference type="InterPro" id="IPR008995">
    <property type="entry name" value="Mo/tungstate-bd_C_term_dom"/>
</dbReference>
<evidence type="ECO:0000313" key="16">
    <source>
        <dbReference type="EMBL" id="TYL37809.1"/>
    </source>
</evidence>
<dbReference type="Gene3D" id="2.40.50.140">
    <property type="entry name" value="Nucleic acid-binding proteins"/>
    <property type="match status" value="1"/>
</dbReference>
<dbReference type="InterPro" id="IPR027417">
    <property type="entry name" value="P-loop_NTPase"/>
</dbReference>
<evidence type="ECO:0000256" key="3">
    <source>
        <dbReference type="ARBA" id="ARBA00022475"/>
    </source>
</evidence>
<evidence type="ECO:0000256" key="1">
    <source>
        <dbReference type="ARBA" id="ARBA00004202"/>
    </source>
</evidence>
<keyword evidence="4" id="KW-0547">Nucleotide-binding</keyword>
<dbReference type="PANTHER" id="PTHR43875:SF15">
    <property type="entry name" value="TREHALOSE IMPORT ATP-BINDING PROTEIN SUGC"/>
    <property type="match status" value="1"/>
</dbReference>
<comment type="similarity">
    <text evidence="11">Belongs to the ABC transporter superfamily. Carbohydrate uptake transporter-1 (CUT1) (TC 3.A.1.1) family.</text>
</comment>
<dbReference type="Pfam" id="PF08402">
    <property type="entry name" value="TOBE_2"/>
    <property type="match status" value="1"/>
</dbReference>
<dbReference type="InterPro" id="IPR003593">
    <property type="entry name" value="AAA+_ATPase"/>
</dbReference>
<dbReference type="EC" id="7.5.2.13" evidence="13"/>
<dbReference type="GO" id="GO:0008643">
    <property type="term" value="P:carbohydrate transport"/>
    <property type="evidence" value="ECO:0007669"/>
    <property type="project" value="InterPro"/>
</dbReference>
<dbReference type="Pfam" id="PF00005">
    <property type="entry name" value="ABC_tran"/>
    <property type="match status" value="1"/>
</dbReference>
<dbReference type="CDD" id="cd03301">
    <property type="entry name" value="ABC_MalK_N"/>
    <property type="match status" value="1"/>
</dbReference>
<dbReference type="PROSITE" id="PS50893">
    <property type="entry name" value="ABC_TRANSPORTER_2"/>
    <property type="match status" value="1"/>
</dbReference>
<dbReference type="InterPro" id="IPR003439">
    <property type="entry name" value="ABC_transporter-like_ATP-bd"/>
</dbReference>
<comment type="caution">
    <text evidence="16">The sequence shown here is derived from an EMBL/GenBank/DDBJ whole genome shotgun (WGS) entry which is preliminary data.</text>
</comment>
<dbReference type="InterPro" id="IPR013611">
    <property type="entry name" value="Transp-assoc_OB_typ2"/>
</dbReference>
<gene>
    <name evidence="16" type="ORF">CV102_15860</name>
</gene>
<comment type="function">
    <text evidence="10">Part of the ABC transporter complex XacGHIJK involved in the uptake of xylose and arabinose. Responsible for energy coupling to the transport system.</text>
</comment>
<evidence type="ECO:0000256" key="13">
    <source>
        <dbReference type="ARBA" id="ARBA00066315"/>
    </source>
</evidence>
<evidence type="ECO:0000256" key="5">
    <source>
        <dbReference type="ARBA" id="ARBA00022840"/>
    </source>
</evidence>
<feature type="region of interest" description="Disordered" evidence="14">
    <location>
        <begin position="361"/>
        <end position="384"/>
    </location>
</feature>
<evidence type="ECO:0000256" key="9">
    <source>
        <dbReference type="ARBA" id="ARBA00051890"/>
    </source>
</evidence>
<name>A0A8J8TRK5_9EURY</name>
<evidence type="ECO:0000256" key="10">
    <source>
        <dbReference type="ARBA" id="ARBA00053454"/>
    </source>
</evidence>
<comment type="catalytic activity">
    <reaction evidence="8">
        <text>D-xylose(out) + ATP + H2O = D-xylose(in) + ADP + phosphate + H(+)</text>
        <dbReference type="Rhea" id="RHEA:29899"/>
        <dbReference type="ChEBI" id="CHEBI:15377"/>
        <dbReference type="ChEBI" id="CHEBI:15378"/>
        <dbReference type="ChEBI" id="CHEBI:30616"/>
        <dbReference type="ChEBI" id="CHEBI:43474"/>
        <dbReference type="ChEBI" id="CHEBI:53455"/>
        <dbReference type="ChEBI" id="CHEBI:456216"/>
        <dbReference type="EC" id="7.5.2.13"/>
    </reaction>
    <physiologicalReaction direction="left-to-right" evidence="8">
        <dbReference type="Rhea" id="RHEA:29900"/>
    </physiologicalReaction>
</comment>
<dbReference type="GO" id="GO:0140359">
    <property type="term" value="F:ABC-type transporter activity"/>
    <property type="evidence" value="ECO:0007669"/>
    <property type="project" value="InterPro"/>
</dbReference>
<keyword evidence="3" id="KW-1003">Cell membrane</keyword>
<evidence type="ECO:0000256" key="4">
    <source>
        <dbReference type="ARBA" id="ARBA00022741"/>
    </source>
</evidence>
<dbReference type="Gene3D" id="2.40.50.100">
    <property type="match status" value="1"/>
</dbReference>
<comment type="subunit">
    <text evidence="12">The complex is composed of two ATP-binding proteins (XacJ and XacK), two transmembrane proteins (XacH and XacI) and a solute-binding protein (XacG).</text>
</comment>
<dbReference type="InterPro" id="IPR047641">
    <property type="entry name" value="ABC_transpr_MalK/UgpC-like"/>
</dbReference>
<comment type="catalytic activity">
    <reaction evidence="9">
        <text>L-arabinose(out) + ATP + H2O = L-arabinose(in) + ADP + phosphate + H(+)</text>
        <dbReference type="Rhea" id="RHEA:30007"/>
        <dbReference type="ChEBI" id="CHEBI:15377"/>
        <dbReference type="ChEBI" id="CHEBI:15378"/>
        <dbReference type="ChEBI" id="CHEBI:17535"/>
        <dbReference type="ChEBI" id="CHEBI:30616"/>
        <dbReference type="ChEBI" id="CHEBI:43474"/>
        <dbReference type="ChEBI" id="CHEBI:456216"/>
        <dbReference type="EC" id="7.5.2.13"/>
    </reaction>
    <physiologicalReaction direction="left-to-right" evidence="9">
        <dbReference type="Rhea" id="RHEA:30008"/>
    </physiologicalReaction>
</comment>
<dbReference type="EMBL" id="PHNJ01000008">
    <property type="protein sequence ID" value="TYL37809.1"/>
    <property type="molecule type" value="Genomic_DNA"/>
</dbReference>
<dbReference type="NCBIfam" id="NF008653">
    <property type="entry name" value="PRK11650.1"/>
    <property type="match status" value="1"/>
</dbReference>
<dbReference type="GO" id="GO:0005524">
    <property type="term" value="F:ATP binding"/>
    <property type="evidence" value="ECO:0007669"/>
    <property type="project" value="UniProtKB-KW"/>
</dbReference>
<keyword evidence="17" id="KW-1185">Reference proteome</keyword>
<evidence type="ECO:0000256" key="11">
    <source>
        <dbReference type="ARBA" id="ARBA00061029"/>
    </source>
</evidence>
<dbReference type="GO" id="GO:0016887">
    <property type="term" value="F:ATP hydrolysis activity"/>
    <property type="evidence" value="ECO:0007669"/>
    <property type="project" value="InterPro"/>
</dbReference>
<dbReference type="AlphaFoldDB" id="A0A8J8TRK5"/>
<evidence type="ECO:0000256" key="2">
    <source>
        <dbReference type="ARBA" id="ARBA00022448"/>
    </source>
</evidence>
<dbReference type="InterPro" id="IPR012340">
    <property type="entry name" value="NA-bd_OB-fold"/>
</dbReference>
<dbReference type="SUPFAM" id="SSF52540">
    <property type="entry name" value="P-loop containing nucleoside triphosphate hydrolases"/>
    <property type="match status" value="1"/>
</dbReference>
<dbReference type="PANTHER" id="PTHR43875">
    <property type="entry name" value="MALTODEXTRIN IMPORT ATP-BINDING PROTEIN MSMX"/>
    <property type="match status" value="1"/>
</dbReference>
<evidence type="ECO:0000256" key="8">
    <source>
        <dbReference type="ARBA" id="ARBA00050355"/>
    </source>
</evidence>
<dbReference type="SUPFAM" id="SSF50331">
    <property type="entry name" value="MOP-like"/>
    <property type="match status" value="1"/>
</dbReference>
<feature type="domain" description="ABC transporter" evidence="15">
    <location>
        <begin position="4"/>
        <end position="239"/>
    </location>
</feature>
<dbReference type="Proteomes" id="UP000766904">
    <property type="component" value="Unassembled WGS sequence"/>
</dbReference>